<dbReference type="OrthoDB" id="9782828at2"/>
<keyword evidence="10 12" id="KW-0704">Schiff base</keyword>
<evidence type="ECO:0000256" key="7">
    <source>
        <dbReference type="ARBA" id="ARBA00022915"/>
    </source>
</evidence>
<feature type="site" description="Part of a proton relay during catalysis" evidence="12">
    <location>
        <position position="115"/>
    </location>
</feature>
<evidence type="ECO:0000256" key="9">
    <source>
        <dbReference type="ARBA" id="ARBA00023239"/>
    </source>
</evidence>
<dbReference type="Pfam" id="PF00701">
    <property type="entry name" value="DHDPS"/>
    <property type="match status" value="1"/>
</dbReference>
<comment type="catalytic activity">
    <reaction evidence="11 12">
        <text>L-aspartate 4-semialdehyde + pyruvate = (2S,4S)-4-hydroxy-2,3,4,5-tetrahydrodipicolinate + H2O + H(+)</text>
        <dbReference type="Rhea" id="RHEA:34171"/>
        <dbReference type="ChEBI" id="CHEBI:15361"/>
        <dbReference type="ChEBI" id="CHEBI:15377"/>
        <dbReference type="ChEBI" id="CHEBI:15378"/>
        <dbReference type="ChEBI" id="CHEBI:67139"/>
        <dbReference type="ChEBI" id="CHEBI:537519"/>
        <dbReference type="EC" id="4.3.3.7"/>
    </reaction>
</comment>
<dbReference type="SUPFAM" id="SSF51569">
    <property type="entry name" value="Aldolase"/>
    <property type="match status" value="1"/>
</dbReference>
<comment type="subunit">
    <text evidence="12">Homotetramer; dimer of dimers.</text>
</comment>
<dbReference type="GO" id="GO:0009089">
    <property type="term" value="P:lysine biosynthetic process via diaminopimelate"/>
    <property type="evidence" value="ECO:0007669"/>
    <property type="project" value="UniProtKB-UniRule"/>
</dbReference>
<proteinExistence type="inferred from homology"/>
<dbReference type="Gene3D" id="3.20.20.70">
    <property type="entry name" value="Aldolase class I"/>
    <property type="match status" value="1"/>
</dbReference>
<dbReference type="GO" id="GO:0005829">
    <property type="term" value="C:cytosol"/>
    <property type="evidence" value="ECO:0007669"/>
    <property type="project" value="TreeGrafter"/>
</dbReference>
<dbReference type="AlphaFoldDB" id="A0A4Q7ZG19"/>
<dbReference type="PANTHER" id="PTHR12128:SF66">
    <property type="entry name" value="4-HYDROXY-2-OXOGLUTARATE ALDOLASE, MITOCHONDRIAL"/>
    <property type="match status" value="1"/>
</dbReference>
<evidence type="ECO:0000256" key="1">
    <source>
        <dbReference type="ARBA" id="ARBA00003294"/>
    </source>
</evidence>
<dbReference type="EMBL" id="SHKY01000001">
    <property type="protein sequence ID" value="RZU49678.1"/>
    <property type="molecule type" value="Genomic_DNA"/>
</dbReference>
<feature type="active site" description="Schiff-base intermediate with substrate" evidence="12 14">
    <location>
        <position position="169"/>
    </location>
</feature>
<feature type="active site" description="Proton donor/acceptor" evidence="12 14">
    <location>
        <position position="141"/>
    </location>
</feature>
<name>A0A4Q7ZG19_9ACTN</name>
<keyword evidence="9 12" id="KW-0456">Lyase</keyword>
<comment type="similarity">
    <text evidence="3 12 13">Belongs to the DapA family.</text>
</comment>
<dbReference type="UniPathway" id="UPA00034">
    <property type="reaction ID" value="UER00017"/>
</dbReference>
<dbReference type="GO" id="GO:0019877">
    <property type="term" value="P:diaminopimelate biosynthetic process"/>
    <property type="evidence" value="ECO:0007669"/>
    <property type="project" value="UniProtKB-UniRule"/>
</dbReference>
<comment type="caution">
    <text evidence="16">The sequence shown here is derived from an EMBL/GenBank/DDBJ whole genome shotgun (WGS) entry which is preliminary data.</text>
</comment>
<dbReference type="GO" id="GO:0008840">
    <property type="term" value="F:4-hydroxy-tetrahydrodipicolinate synthase activity"/>
    <property type="evidence" value="ECO:0007669"/>
    <property type="project" value="UniProtKB-UniRule"/>
</dbReference>
<evidence type="ECO:0000256" key="3">
    <source>
        <dbReference type="ARBA" id="ARBA00007592"/>
    </source>
</evidence>
<evidence type="ECO:0000256" key="5">
    <source>
        <dbReference type="ARBA" id="ARBA00022490"/>
    </source>
</evidence>
<evidence type="ECO:0000256" key="11">
    <source>
        <dbReference type="ARBA" id="ARBA00047836"/>
    </source>
</evidence>
<dbReference type="InterPro" id="IPR020624">
    <property type="entry name" value="Schiff_base-form_aldolases_CS"/>
</dbReference>
<evidence type="ECO:0000256" key="6">
    <source>
        <dbReference type="ARBA" id="ARBA00022605"/>
    </source>
</evidence>
<dbReference type="SMART" id="SM01130">
    <property type="entry name" value="DHDPS"/>
    <property type="match status" value="1"/>
</dbReference>
<evidence type="ECO:0000256" key="13">
    <source>
        <dbReference type="PIRNR" id="PIRNR001365"/>
    </source>
</evidence>
<evidence type="ECO:0000256" key="10">
    <source>
        <dbReference type="ARBA" id="ARBA00023270"/>
    </source>
</evidence>
<dbReference type="PRINTS" id="PR00146">
    <property type="entry name" value="DHPICSNTHASE"/>
</dbReference>
<evidence type="ECO:0000256" key="4">
    <source>
        <dbReference type="ARBA" id="ARBA00012086"/>
    </source>
</evidence>
<evidence type="ECO:0000256" key="12">
    <source>
        <dbReference type="HAMAP-Rule" id="MF_00418"/>
    </source>
</evidence>
<dbReference type="NCBIfam" id="TIGR00674">
    <property type="entry name" value="dapA"/>
    <property type="match status" value="1"/>
</dbReference>
<comment type="function">
    <text evidence="1 12">Catalyzes the condensation of (S)-aspartate-beta-semialdehyde [(S)-ASA] and pyruvate to 4-hydroxy-tetrahydrodipicolinate (HTPA).</text>
</comment>
<dbReference type="RefSeq" id="WP_130508712.1">
    <property type="nucleotide sequence ID" value="NZ_SHKY01000001.1"/>
</dbReference>
<gene>
    <name evidence="12" type="primary">dapA</name>
    <name evidence="16" type="ORF">EV385_1431</name>
</gene>
<comment type="subcellular location">
    <subcellularLocation>
        <location evidence="12">Cytoplasm</location>
    </subcellularLocation>
</comment>
<dbReference type="Proteomes" id="UP000292564">
    <property type="component" value="Unassembled WGS sequence"/>
</dbReference>
<feature type="binding site" evidence="12 15">
    <location>
        <position position="53"/>
    </location>
    <ligand>
        <name>pyruvate</name>
        <dbReference type="ChEBI" id="CHEBI:15361"/>
    </ligand>
</feature>
<dbReference type="InterPro" id="IPR002220">
    <property type="entry name" value="DapA-like"/>
</dbReference>
<dbReference type="CDD" id="cd00950">
    <property type="entry name" value="DHDPS"/>
    <property type="match status" value="1"/>
</dbReference>
<keyword evidence="17" id="KW-1185">Reference proteome</keyword>
<evidence type="ECO:0000256" key="2">
    <source>
        <dbReference type="ARBA" id="ARBA00005120"/>
    </source>
</evidence>
<evidence type="ECO:0000256" key="14">
    <source>
        <dbReference type="PIRSR" id="PIRSR001365-1"/>
    </source>
</evidence>
<dbReference type="PIRSF" id="PIRSF001365">
    <property type="entry name" value="DHDPS"/>
    <property type="match status" value="1"/>
</dbReference>
<comment type="caution">
    <text evidence="12">Was originally thought to be a dihydrodipicolinate synthase (DHDPS), catalyzing the condensation of (S)-aspartate-beta-semialdehyde [(S)-ASA] and pyruvate to dihydrodipicolinate (DHDP). However, it was shown in E.coli that the product of the enzymatic reaction is not dihydrodipicolinate but in fact (4S)-4-hydroxy-2,3,4,5-tetrahydro-(2S)-dipicolinic acid (HTPA), and that the consecutive dehydration reaction leading to DHDP is not spontaneous but catalyzed by DapB.</text>
</comment>
<evidence type="ECO:0000313" key="17">
    <source>
        <dbReference type="Proteomes" id="UP000292564"/>
    </source>
</evidence>
<keyword evidence="8 12" id="KW-0457">Lysine biosynthesis</keyword>
<organism evidence="16 17">
    <name type="scientific">Krasilnikovia cinnamomea</name>
    <dbReference type="NCBI Taxonomy" id="349313"/>
    <lineage>
        <taxon>Bacteria</taxon>
        <taxon>Bacillati</taxon>
        <taxon>Actinomycetota</taxon>
        <taxon>Actinomycetes</taxon>
        <taxon>Micromonosporales</taxon>
        <taxon>Micromonosporaceae</taxon>
        <taxon>Krasilnikovia</taxon>
    </lineage>
</organism>
<keyword evidence="7 12" id="KW-0220">Diaminopimelate biosynthesis</keyword>
<comment type="pathway">
    <text evidence="2 12">Amino-acid biosynthesis; L-lysine biosynthesis via DAP pathway; (S)-tetrahydrodipicolinate from L-aspartate: step 3/4.</text>
</comment>
<dbReference type="EC" id="4.3.3.7" evidence="4 12"/>
<dbReference type="InterPro" id="IPR020625">
    <property type="entry name" value="Schiff_base-form_aldolases_AS"/>
</dbReference>
<keyword evidence="6 12" id="KW-0028">Amino-acid biosynthesis</keyword>
<evidence type="ECO:0000256" key="8">
    <source>
        <dbReference type="ARBA" id="ARBA00023154"/>
    </source>
</evidence>
<evidence type="ECO:0000313" key="16">
    <source>
        <dbReference type="EMBL" id="RZU49678.1"/>
    </source>
</evidence>
<keyword evidence="5 12" id="KW-0963">Cytoplasm</keyword>
<dbReference type="PROSITE" id="PS00666">
    <property type="entry name" value="DHDPS_2"/>
    <property type="match status" value="1"/>
</dbReference>
<dbReference type="InterPro" id="IPR013785">
    <property type="entry name" value="Aldolase_TIM"/>
</dbReference>
<reference evidence="16 17" key="1">
    <citation type="submission" date="2019-02" db="EMBL/GenBank/DDBJ databases">
        <title>Sequencing the genomes of 1000 actinobacteria strains.</title>
        <authorList>
            <person name="Klenk H.-P."/>
        </authorList>
    </citation>
    <scope>NUCLEOTIDE SEQUENCE [LARGE SCALE GENOMIC DNA]</scope>
    <source>
        <strain evidence="16 17">DSM 45162</strain>
    </source>
</reference>
<sequence>MTHDPARPFGRLLTAMVTPFAADGSLDVDGAAKLATHLVDEQRNDALVISGTTGESPTTTDAEKDTLLRAVLEAVGDRAQVVAGVGTNNTAHTIELARAAEKAGAHGLLVVAPYYNKPPQAGVARHLLAVADAAGLPVMVYDIPHRAGIAIATETMCRVAEHERIVAVKDAKGDLTASSWVLARTDLAYYSGDDATTLPLLAVGGVGVVGTSTHFTGAQTQDMIQAYERGDVATALTAHQRLLPLFTGIFRAPGTILVKAGLTVRGLPAGPVRSPLVDASRAEIDQLISDAAAAGLPLAPDTIEETA</sequence>
<dbReference type="InterPro" id="IPR005263">
    <property type="entry name" value="DapA"/>
</dbReference>
<dbReference type="HAMAP" id="MF_00418">
    <property type="entry name" value="DapA"/>
    <property type="match status" value="1"/>
</dbReference>
<accession>A0A4Q7ZG19</accession>
<protein>
    <recommendedName>
        <fullName evidence="4 12">4-hydroxy-tetrahydrodipicolinate synthase</fullName>
        <shortName evidence="12">HTPA synthase</shortName>
        <ecNumber evidence="4 12">4.3.3.7</ecNumber>
    </recommendedName>
</protein>
<dbReference type="PROSITE" id="PS00665">
    <property type="entry name" value="DHDPS_1"/>
    <property type="match status" value="1"/>
</dbReference>
<feature type="binding site" evidence="12 15">
    <location>
        <position position="209"/>
    </location>
    <ligand>
        <name>pyruvate</name>
        <dbReference type="ChEBI" id="CHEBI:15361"/>
    </ligand>
</feature>
<feature type="site" description="Part of a proton relay during catalysis" evidence="12">
    <location>
        <position position="52"/>
    </location>
</feature>
<dbReference type="PANTHER" id="PTHR12128">
    <property type="entry name" value="DIHYDRODIPICOLINATE SYNTHASE"/>
    <property type="match status" value="1"/>
</dbReference>
<evidence type="ECO:0000256" key="15">
    <source>
        <dbReference type="PIRSR" id="PIRSR001365-2"/>
    </source>
</evidence>